<feature type="region of interest" description="Disordered" evidence="1">
    <location>
        <begin position="16"/>
        <end position="47"/>
    </location>
</feature>
<dbReference type="Proteomes" id="UP001187315">
    <property type="component" value="Unassembled WGS sequence"/>
</dbReference>
<sequence>MTDILSGDINHANRTVLAEATSGESPAAESRRSAISGQGHQQDVQTPHRLTLLTDTLLIAGDGVGVEWEV</sequence>
<dbReference type="EMBL" id="JAVHJS010000026">
    <property type="protein sequence ID" value="KAK2815240.1"/>
    <property type="molecule type" value="Genomic_DNA"/>
</dbReference>
<proteinExistence type="predicted"/>
<accession>A0AA88IIV1</accession>
<keyword evidence="3" id="KW-1185">Reference proteome</keyword>
<dbReference type="AlphaFoldDB" id="A0AA88IIV1"/>
<protein>
    <submittedName>
        <fullName evidence="2">Uncharacterized protein</fullName>
    </submittedName>
</protein>
<reference evidence="2" key="1">
    <citation type="submission" date="2023-08" db="EMBL/GenBank/DDBJ databases">
        <title>Pelteobagrus vachellii genome.</title>
        <authorList>
            <person name="Liu H."/>
        </authorList>
    </citation>
    <scope>NUCLEOTIDE SEQUENCE</scope>
    <source>
        <strain evidence="2">PRFRI_2022a</strain>
        <tissue evidence="2">Muscle</tissue>
    </source>
</reference>
<evidence type="ECO:0000313" key="3">
    <source>
        <dbReference type="Proteomes" id="UP001187315"/>
    </source>
</evidence>
<organism evidence="2 3">
    <name type="scientific">Tachysurus vachellii</name>
    <name type="common">Darkbarbel catfish</name>
    <name type="synonym">Pelteobagrus vachellii</name>
    <dbReference type="NCBI Taxonomy" id="175792"/>
    <lineage>
        <taxon>Eukaryota</taxon>
        <taxon>Metazoa</taxon>
        <taxon>Chordata</taxon>
        <taxon>Craniata</taxon>
        <taxon>Vertebrata</taxon>
        <taxon>Euteleostomi</taxon>
        <taxon>Actinopterygii</taxon>
        <taxon>Neopterygii</taxon>
        <taxon>Teleostei</taxon>
        <taxon>Ostariophysi</taxon>
        <taxon>Siluriformes</taxon>
        <taxon>Bagridae</taxon>
        <taxon>Tachysurus</taxon>
    </lineage>
</organism>
<name>A0AA88IIV1_TACVA</name>
<evidence type="ECO:0000256" key="1">
    <source>
        <dbReference type="SAM" id="MobiDB-lite"/>
    </source>
</evidence>
<evidence type="ECO:0000313" key="2">
    <source>
        <dbReference type="EMBL" id="KAK2815240.1"/>
    </source>
</evidence>
<feature type="compositionally biased region" description="Polar residues" evidence="1">
    <location>
        <begin position="33"/>
        <end position="45"/>
    </location>
</feature>
<gene>
    <name evidence="2" type="ORF">Q7C36_023506</name>
</gene>
<comment type="caution">
    <text evidence="2">The sequence shown here is derived from an EMBL/GenBank/DDBJ whole genome shotgun (WGS) entry which is preliminary data.</text>
</comment>